<sequence>MTENMRTFLSNQTNVLSAVTSKPQQINAAAPSANPTTVPEYSSEIADYFLDMERVLYAERTYMEYQPEVTDKMRKILVDWLGDVIGEFKHHPETYFLAIDIIDRFLCKKHIPRSKLQLVGITAVLIAAKHEEVWPPTVNDCVVVTANTYTNSDVIDMEREIATTLHFQFTVPTIYPLACRFMDIAFLPSVSRDAVSLFLESSAHCYPLLHYLPSRIAAAAFVLGNILIFVANNRVEGGISLKQFWNYDMTLTSRGITVDELRPIIVELLQFTQKLCSSSSKLQAVRRKYLSHKYHSVASIKFPSVSQLC</sequence>
<evidence type="ECO:0000256" key="2">
    <source>
        <dbReference type="ARBA" id="ARBA00023127"/>
    </source>
</evidence>
<organism evidence="7 8">
    <name type="scientific">Strigomonas culicis</name>
    <dbReference type="NCBI Taxonomy" id="28005"/>
    <lineage>
        <taxon>Eukaryota</taxon>
        <taxon>Discoba</taxon>
        <taxon>Euglenozoa</taxon>
        <taxon>Kinetoplastea</taxon>
        <taxon>Metakinetoplastina</taxon>
        <taxon>Trypanosomatida</taxon>
        <taxon>Trypanosomatidae</taxon>
        <taxon>Strigomonadinae</taxon>
        <taxon>Strigomonas</taxon>
    </lineage>
</organism>
<dbReference type="AlphaFoldDB" id="S9WJ84"/>
<gene>
    <name evidence="7" type="ORF">STCU_00812</name>
</gene>
<evidence type="ECO:0000256" key="1">
    <source>
        <dbReference type="ARBA" id="ARBA00022618"/>
    </source>
</evidence>
<evidence type="ECO:0000313" key="7">
    <source>
        <dbReference type="EMBL" id="EPY35985.1"/>
    </source>
</evidence>
<dbReference type="InterPro" id="IPR046965">
    <property type="entry name" value="Cyclin_A/B-like"/>
</dbReference>
<evidence type="ECO:0000259" key="6">
    <source>
        <dbReference type="SMART" id="SM01332"/>
    </source>
</evidence>
<evidence type="ECO:0000256" key="4">
    <source>
        <dbReference type="RuleBase" id="RU000383"/>
    </source>
</evidence>
<dbReference type="Proteomes" id="UP000015354">
    <property type="component" value="Unassembled WGS sequence"/>
</dbReference>
<dbReference type="EMBL" id="ATMH01000812">
    <property type="protein sequence ID" value="EPY35985.1"/>
    <property type="molecule type" value="Genomic_DNA"/>
</dbReference>
<dbReference type="OrthoDB" id="5590282at2759"/>
<dbReference type="SMART" id="SM00385">
    <property type="entry name" value="CYCLIN"/>
    <property type="match status" value="1"/>
</dbReference>
<proteinExistence type="inferred from homology"/>
<dbReference type="GO" id="GO:0051301">
    <property type="term" value="P:cell division"/>
    <property type="evidence" value="ECO:0007669"/>
    <property type="project" value="UniProtKB-KW"/>
</dbReference>
<feature type="domain" description="Cyclin C-terminal" evidence="6">
    <location>
        <begin position="172"/>
        <end position="303"/>
    </location>
</feature>
<dbReference type="SMART" id="SM01332">
    <property type="entry name" value="Cyclin_C"/>
    <property type="match status" value="1"/>
</dbReference>
<dbReference type="InterPro" id="IPR039361">
    <property type="entry name" value="Cyclin"/>
</dbReference>
<feature type="domain" description="Cyclin-like" evidence="5">
    <location>
        <begin position="79"/>
        <end position="163"/>
    </location>
</feature>
<keyword evidence="1" id="KW-0132">Cell division</keyword>
<dbReference type="PIRSF" id="PIRSF001771">
    <property type="entry name" value="Cyclin_A_B_D_E"/>
    <property type="match status" value="1"/>
</dbReference>
<dbReference type="Pfam" id="PF00134">
    <property type="entry name" value="Cyclin_N"/>
    <property type="match status" value="1"/>
</dbReference>
<dbReference type="InterPro" id="IPR036915">
    <property type="entry name" value="Cyclin-like_sf"/>
</dbReference>
<evidence type="ECO:0000259" key="5">
    <source>
        <dbReference type="SMART" id="SM00385"/>
    </source>
</evidence>
<dbReference type="Gene3D" id="1.10.472.10">
    <property type="entry name" value="Cyclin-like"/>
    <property type="match status" value="2"/>
</dbReference>
<comment type="caution">
    <text evidence="7">The sequence shown here is derived from an EMBL/GenBank/DDBJ whole genome shotgun (WGS) entry which is preliminary data.</text>
</comment>
<keyword evidence="3" id="KW-0131">Cell cycle</keyword>
<reference evidence="7 8" key="1">
    <citation type="journal article" date="2013" name="PLoS ONE">
        <title>Predicting the Proteins of Angomonas deanei, Strigomonas culicis and Their Respective Endosymbionts Reveals New Aspects of the Trypanosomatidae Family.</title>
        <authorList>
            <person name="Motta M.C."/>
            <person name="Martins A.C."/>
            <person name="de Souza S.S."/>
            <person name="Catta-Preta C.M."/>
            <person name="Silva R."/>
            <person name="Klein C.C."/>
            <person name="de Almeida L.G."/>
            <person name="de Lima Cunha O."/>
            <person name="Ciapina L.P."/>
            <person name="Brocchi M."/>
            <person name="Colabardini A.C."/>
            <person name="de Araujo Lima B."/>
            <person name="Machado C.R."/>
            <person name="de Almeida Soares C.M."/>
            <person name="Probst C.M."/>
            <person name="de Menezes C.B."/>
            <person name="Thompson C.E."/>
            <person name="Bartholomeu D.C."/>
            <person name="Gradia D.F."/>
            <person name="Pavoni D.P."/>
            <person name="Grisard E.C."/>
            <person name="Fantinatti-Garboggini F."/>
            <person name="Marchini F.K."/>
            <person name="Rodrigues-Luiz G.F."/>
            <person name="Wagner G."/>
            <person name="Goldman G.H."/>
            <person name="Fietto J.L."/>
            <person name="Elias M.C."/>
            <person name="Goldman M.H."/>
            <person name="Sagot M.F."/>
            <person name="Pereira M."/>
            <person name="Stoco P.H."/>
            <person name="de Mendonca-Neto R.P."/>
            <person name="Teixeira S.M."/>
            <person name="Maciel T.E."/>
            <person name="de Oliveira Mendes T.A."/>
            <person name="Urmenyi T.P."/>
            <person name="de Souza W."/>
            <person name="Schenkman S."/>
            <person name="de Vasconcelos A.T."/>
        </authorList>
    </citation>
    <scope>NUCLEOTIDE SEQUENCE [LARGE SCALE GENOMIC DNA]</scope>
</reference>
<evidence type="ECO:0000313" key="8">
    <source>
        <dbReference type="Proteomes" id="UP000015354"/>
    </source>
</evidence>
<keyword evidence="2 4" id="KW-0195">Cyclin</keyword>
<evidence type="ECO:0000256" key="3">
    <source>
        <dbReference type="ARBA" id="ARBA00023306"/>
    </source>
</evidence>
<dbReference type="InterPro" id="IPR013763">
    <property type="entry name" value="Cyclin-like_dom"/>
</dbReference>
<protein>
    <submittedName>
        <fullName evidence="7">Cyclin A</fullName>
    </submittedName>
</protein>
<dbReference type="Pfam" id="PF02984">
    <property type="entry name" value="Cyclin_C"/>
    <property type="match status" value="1"/>
</dbReference>
<keyword evidence="8" id="KW-1185">Reference proteome</keyword>
<dbReference type="FunFam" id="1.10.472.10:FF:000001">
    <property type="entry name" value="G2/mitotic-specific cyclin"/>
    <property type="match status" value="1"/>
</dbReference>
<dbReference type="SUPFAM" id="SSF47954">
    <property type="entry name" value="Cyclin-like"/>
    <property type="match status" value="2"/>
</dbReference>
<dbReference type="PANTHER" id="PTHR10177">
    <property type="entry name" value="CYCLINS"/>
    <property type="match status" value="1"/>
</dbReference>
<dbReference type="InterPro" id="IPR004367">
    <property type="entry name" value="Cyclin_C-dom"/>
</dbReference>
<dbReference type="InterPro" id="IPR006671">
    <property type="entry name" value="Cyclin_N"/>
</dbReference>
<name>S9WJ84_9TRYP</name>
<dbReference type="GO" id="GO:0016538">
    <property type="term" value="F:cyclin-dependent protein serine/threonine kinase regulator activity"/>
    <property type="evidence" value="ECO:0007669"/>
    <property type="project" value="InterPro"/>
</dbReference>
<dbReference type="GO" id="GO:0044772">
    <property type="term" value="P:mitotic cell cycle phase transition"/>
    <property type="evidence" value="ECO:0007669"/>
    <property type="project" value="InterPro"/>
</dbReference>
<comment type="similarity">
    <text evidence="4">Belongs to the cyclin family.</text>
</comment>
<dbReference type="CDD" id="cd20507">
    <property type="entry name" value="CYCLIN_CCNB1-like_rpt1"/>
    <property type="match status" value="1"/>
</dbReference>
<accession>S9WJ84</accession>